<evidence type="ECO:0000259" key="1">
    <source>
        <dbReference type="Pfam" id="PF16414"/>
    </source>
</evidence>
<accession>A0AAV4RFP6</accession>
<proteinExistence type="predicted"/>
<protein>
    <submittedName>
        <fullName evidence="2">NPC intracellular cholesterol transporter 1</fullName>
    </submittedName>
</protein>
<dbReference type="Pfam" id="PF16414">
    <property type="entry name" value="NPC1_N"/>
    <property type="match status" value="1"/>
</dbReference>
<reference evidence="2 3" key="1">
    <citation type="submission" date="2021-06" db="EMBL/GenBank/DDBJ databases">
        <title>Caerostris extrusa draft genome.</title>
        <authorList>
            <person name="Kono N."/>
            <person name="Arakawa K."/>
        </authorList>
    </citation>
    <scope>NUCLEOTIDE SEQUENCE [LARGE SCALE GENOMIC DNA]</scope>
</reference>
<evidence type="ECO:0000313" key="2">
    <source>
        <dbReference type="EMBL" id="GIY19434.1"/>
    </source>
</evidence>
<name>A0AAV4RFP6_CAEEX</name>
<dbReference type="PANTHER" id="PTHR45727:SF2">
    <property type="entry name" value="NPC INTRACELLULAR CHOLESTEROL TRANSPORTER 1"/>
    <property type="match status" value="1"/>
</dbReference>
<dbReference type="AlphaFoldDB" id="A0AAV4RFP6"/>
<dbReference type="GO" id="GO:0015485">
    <property type="term" value="F:cholesterol binding"/>
    <property type="evidence" value="ECO:0007669"/>
    <property type="project" value="TreeGrafter"/>
</dbReference>
<dbReference type="InterPro" id="IPR032190">
    <property type="entry name" value="NPC1_N"/>
</dbReference>
<keyword evidence="3" id="KW-1185">Reference proteome</keyword>
<evidence type="ECO:0000313" key="3">
    <source>
        <dbReference type="Proteomes" id="UP001054945"/>
    </source>
</evidence>
<sequence>MARCPSCHHNFSQLVCSMSCSPSQSHFFNVTNSQWYAYALYESCKDLQGFIPGTLFLDFACGSWGSKQCSPEHWVEYIGTTPYDGGYSPSNVIIYCM</sequence>
<dbReference type="EMBL" id="BPLR01007755">
    <property type="protein sequence ID" value="GIY19434.1"/>
    <property type="molecule type" value="Genomic_DNA"/>
</dbReference>
<dbReference type="PANTHER" id="PTHR45727">
    <property type="entry name" value="NPC INTRACELLULAR CHOLESTEROL TRANSPORTER 1"/>
    <property type="match status" value="1"/>
</dbReference>
<comment type="caution">
    <text evidence="2">The sequence shown here is derived from an EMBL/GenBank/DDBJ whole genome shotgun (WGS) entry which is preliminary data.</text>
</comment>
<dbReference type="Proteomes" id="UP001054945">
    <property type="component" value="Unassembled WGS sequence"/>
</dbReference>
<dbReference type="GO" id="GO:0005886">
    <property type="term" value="C:plasma membrane"/>
    <property type="evidence" value="ECO:0007669"/>
    <property type="project" value="TreeGrafter"/>
</dbReference>
<dbReference type="GO" id="GO:0030299">
    <property type="term" value="P:intestinal cholesterol absorption"/>
    <property type="evidence" value="ECO:0007669"/>
    <property type="project" value="TreeGrafter"/>
</dbReference>
<gene>
    <name evidence="2" type="primary">NPC1_2</name>
    <name evidence="2" type="ORF">CEXT_118601</name>
</gene>
<dbReference type="GO" id="GO:0015918">
    <property type="term" value="P:sterol transport"/>
    <property type="evidence" value="ECO:0007669"/>
    <property type="project" value="TreeGrafter"/>
</dbReference>
<organism evidence="2 3">
    <name type="scientific">Caerostris extrusa</name>
    <name type="common">Bark spider</name>
    <name type="synonym">Caerostris bankana</name>
    <dbReference type="NCBI Taxonomy" id="172846"/>
    <lineage>
        <taxon>Eukaryota</taxon>
        <taxon>Metazoa</taxon>
        <taxon>Ecdysozoa</taxon>
        <taxon>Arthropoda</taxon>
        <taxon>Chelicerata</taxon>
        <taxon>Arachnida</taxon>
        <taxon>Araneae</taxon>
        <taxon>Araneomorphae</taxon>
        <taxon>Entelegynae</taxon>
        <taxon>Araneoidea</taxon>
        <taxon>Araneidae</taxon>
        <taxon>Caerostris</taxon>
    </lineage>
</organism>
<feature type="domain" description="Niemann-Pick C1 N-terminal" evidence="1">
    <location>
        <begin position="2"/>
        <end position="34"/>
    </location>
</feature>
<dbReference type="GO" id="GO:0042632">
    <property type="term" value="P:cholesterol homeostasis"/>
    <property type="evidence" value="ECO:0007669"/>
    <property type="project" value="TreeGrafter"/>
</dbReference>